<dbReference type="Proteomes" id="UP000035199">
    <property type="component" value="Chromosome"/>
</dbReference>
<gene>
    <name evidence="3" type="ORF">CMUST_14585</name>
</gene>
<protein>
    <recommendedName>
        <fullName evidence="2">DUF5926 domain-containing protein</fullName>
    </recommendedName>
</protein>
<dbReference type="InterPro" id="IPR045970">
    <property type="entry name" value="DUF5926"/>
</dbReference>
<dbReference type="PATRIC" id="fig|571915.4.peg.3134"/>
<evidence type="ECO:0000313" key="3">
    <source>
        <dbReference type="EMBL" id="AKK07210.1"/>
    </source>
</evidence>
<sequence>MAKKNRKEKEQLPAGMSRRQAKLAARAAERAANERDPRPFGDVKSEADLIALQEFVPSATAKIDVTGVDRDVYLCTVLPGGTAAIVREESEGGDAFVALQIGSRSHNPHRDLAFALRWLQDAAPGQQLVSVAADGTEPALAELFDVSQPLEIQRFDDFNWWLPEGTELSPEHAQAIKVANDNVMPSHRIDADIKGAVWWIDAGDKAYIRWVRPEDEDKVLRALARIAAKGELKLGEETKFAGVFRTHGVAVPVWDLDPTRSHTTYKDELLALDKKIVTELDNDAQLTPEERRQLQNIQSRQVTIR</sequence>
<dbReference type="Pfam" id="PF19348">
    <property type="entry name" value="DUF5926"/>
    <property type="match status" value="1"/>
</dbReference>
<accession>A0A0G3H398</accession>
<reference evidence="3 4" key="1">
    <citation type="journal article" date="2015" name="Genome Announc.">
        <title>Complete Genome Sequence of the Type Strain Corynebacterium mustelae DSM 45274, Isolated from Various Tissues of a Male Ferret with Lethal Sepsis.</title>
        <authorList>
            <person name="Ruckert C."/>
            <person name="Eimer J."/>
            <person name="Winkler A."/>
            <person name="Tauch A."/>
        </authorList>
    </citation>
    <scope>NUCLEOTIDE SEQUENCE [LARGE SCALE GENOMIC DNA]</scope>
    <source>
        <strain evidence="3 4">DSM 45274</strain>
    </source>
</reference>
<dbReference type="STRING" id="571915.CMUST_14585"/>
<dbReference type="KEGG" id="cmv:CMUST_14585"/>
<dbReference type="AlphaFoldDB" id="A0A0G3H398"/>
<organism evidence="3 4">
    <name type="scientific">Corynebacterium mustelae</name>
    <dbReference type="NCBI Taxonomy" id="571915"/>
    <lineage>
        <taxon>Bacteria</taxon>
        <taxon>Bacillati</taxon>
        <taxon>Actinomycetota</taxon>
        <taxon>Actinomycetes</taxon>
        <taxon>Mycobacteriales</taxon>
        <taxon>Corynebacteriaceae</taxon>
        <taxon>Corynebacterium</taxon>
    </lineage>
</organism>
<feature type="compositionally biased region" description="Basic and acidic residues" evidence="1">
    <location>
        <begin position="27"/>
        <end position="42"/>
    </location>
</feature>
<evidence type="ECO:0000259" key="2">
    <source>
        <dbReference type="Pfam" id="PF19348"/>
    </source>
</evidence>
<dbReference type="RefSeq" id="WP_047263083.1">
    <property type="nucleotide sequence ID" value="NZ_CP011542.1"/>
</dbReference>
<dbReference type="EMBL" id="CP011542">
    <property type="protein sequence ID" value="AKK07210.1"/>
    <property type="molecule type" value="Genomic_DNA"/>
</dbReference>
<keyword evidence="4" id="KW-1185">Reference proteome</keyword>
<evidence type="ECO:0000256" key="1">
    <source>
        <dbReference type="SAM" id="MobiDB-lite"/>
    </source>
</evidence>
<name>A0A0G3H398_9CORY</name>
<feature type="region of interest" description="Disordered" evidence="1">
    <location>
        <begin position="1"/>
        <end position="42"/>
    </location>
</feature>
<reference evidence="4" key="2">
    <citation type="submission" date="2015-05" db="EMBL/GenBank/DDBJ databases">
        <title>Complete genome sequence of Corynebacterium mustelae DSM 45274, isolated from various tissues of a male ferret with lethal sepsis.</title>
        <authorList>
            <person name="Ruckert C."/>
            <person name="Albersmeier A."/>
            <person name="Winkler A."/>
            <person name="Tauch A."/>
        </authorList>
    </citation>
    <scope>NUCLEOTIDE SEQUENCE [LARGE SCALE GENOMIC DNA]</scope>
    <source>
        <strain evidence="4">DSM 45274</strain>
    </source>
</reference>
<proteinExistence type="predicted"/>
<dbReference type="OrthoDB" id="5512013at2"/>
<evidence type="ECO:0000313" key="4">
    <source>
        <dbReference type="Proteomes" id="UP000035199"/>
    </source>
</evidence>
<feature type="domain" description="DUF5926" evidence="2">
    <location>
        <begin position="39"/>
        <end position="305"/>
    </location>
</feature>